<evidence type="ECO:0000313" key="2">
    <source>
        <dbReference type="Proteomes" id="UP001458880"/>
    </source>
</evidence>
<gene>
    <name evidence="1" type="ORF">QE152_g36821</name>
</gene>
<dbReference type="AlphaFoldDB" id="A0AAW1ICF7"/>
<organism evidence="1 2">
    <name type="scientific">Popillia japonica</name>
    <name type="common">Japanese beetle</name>
    <dbReference type="NCBI Taxonomy" id="7064"/>
    <lineage>
        <taxon>Eukaryota</taxon>
        <taxon>Metazoa</taxon>
        <taxon>Ecdysozoa</taxon>
        <taxon>Arthropoda</taxon>
        <taxon>Hexapoda</taxon>
        <taxon>Insecta</taxon>
        <taxon>Pterygota</taxon>
        <taxon>Neoptera</taxon>
        <taxon>Endopterygota</taxon>
        <taxon>Coleoptera</taxon>
        <taxon>Polyphaga</taxon>
        <taxon>Scarabaeiformia</taxon>
        <taxon>Scarabaeidae</taxon>
        <taxon>Rutelinae</taxon>
        <taxon>Popillia</taxon>
    </lineage>
</organism>
<accession>A0AAW1ICF7</accession>
<dbReference type="EMBL" id="JASPKY010000673">
    <property type="protein sequence ID" value="KAK9686942.1"/>
    <property type="molecule type" value="Genomic_DNA"/>
</dbReference>
<protein>
    <submittedName>
        <fullName evidence="1">Uncharacterized protein</fullName>
    </submittedName>
</protein>
<reference evidence="1 2" key="1">
    <citation type="journal article" date="2024" name="BMC Genomics">
        <title>De novo assembly and annotation of Popillia japonica's genome with initial clues to its potential as an invasive pest.</title>
        <authorList>
            <person name="Cucini C."/>
            <person name="Boschi S."/>
            <person name="Funari R."/>
            <person name="Cardaioli E."/>
            <person name="Iannotti N."/>
            <person name="Marturano G."/>
            <person name="Paoli F."/>
            <person name="Bruttini M."/>
            <person name="Carapelli A."/>
            <person name="Frati F."/>
            <person name="Nardi F."/>
        </authorList>
    </citation>
    <scope>NUCLEOTIDE SEQUENCE [LARGE SCALE GENOMIC DNA]</scope>
    <source>
        <strain evidence="1">DMR45628</strain>
    </source>
</reference>
<keyword evidence="2" id="KW-1185">Reference proteome</keyword>
<sequence length="123" mass="14198">MMDFLEAGVVAFSNSNHQRGNVWLDSCTIHTHFVTIEVEKAKGGFKRKFALGGVTNSMILYLIPFWSRVDLKLSRKVRIVVPTEFITLNEMRGMVGNQETKVWAEWDAKKEKRRTRELEPGLE</sequence>
<evidence type="ECO:0000313" key="1">
    <source>
        <dbReference type="EMBL" id="KAK9686942.1"/>
    </source>
</evidence>
<dbReference type="Proteomes" id="UP001458880">
    <property type="component" value="Unassembled WGS sequence"/>
</dbReference>
<comment type="caution">
    <text evidence="1">The sequence shown here is derived from an EMBL/GenBank/DDBJ whole genome shotgun (WGS) entry which is preliminary data.</text>
</comment>
<proteinExistence type="predicted"/>
<name>A0AAW1ICF7_POPJA</name>